<gene>
    <name evidence="5" type="ORF">S01H1_22030</name>
</gene>
<dbReference type="PROSITE" id="PS51350">
    <property type="entry name" value="PTS_HPR_DOM"/>
    <property type="match status" value="1"/>
</dbReference>
<dbReference type="InterPro" id="IPR035895">
    <property type="entry name" value="HPr-like_sf"/>
</dbReference>
<name>X0VED2_9ZZZZ</name>
<organism evidence="5">
    <name type="scientific">marine sediment metagenome</name>
    <dbReference type="NCBI Taxonomy" id="412755"/>
    <lineage>
        <taxon>unclassified sequences</taxon>
        <taxon>metagenomes</taxon>
        <taxon>ecological metagenomes</taxon>
    </lineage>
</organism>
<dbReference type="AlphaFoldDB" id="X0VED2"/>
<accession>X0VED2</accession>
<dbReference type="CDD" id="cd00367">
    <property type="entry name" value="PTS-HPr_like"/>
    <property type="match status" value="1"/>
</dbReference>
<evidence type="ECO:0000313" key="5">
    <source>
        <dbReference type="EMBL" id="GAF98905.1"/>
    </source>
</evidence>
<dbReference type="GO" id="GO:0009401">
    <property type="term" value="P:phosphoenolpyruvate-dependent sugar phosphotransferase system"/>
    <property type="evidence" value="ECO:0007669"/>
    <property type="project" value="UniProtKB-KW"/>
</dbReference>
<feature type="domain" description="HPr" evidence="4">
    <location>
        <begin position="5"/>
        <end position="78"/>
    </location>
</feature>
<protein>
    <recommendedName>
        <fullName evidence="4">HPr domain-containing protein</fullName>
    </recommendedName>
</protein>
<dbReference type="InterPro" id="IPR000032">
    <property type="entry name" value="HPr-like"/>
</dbReference>
<comment type="caution">
    <text evidence="5">The sequence shown here is derived from an EMBL/GenBank/DDBJ whole genome shotgun (WGS) entry which is preliminary data.</text>
</comment>
<dbReference type="PROSITE" id="PS00589">
    <property type="entry name" value="PTS_HPR_SER"/>
    <property type="match status" value="1"/>
</dbReference>
<dbReference type="InterPro" id="IPR050399">
    <property type="entry name" value="HPr"/>
</dbReference>
<evidence type="ECO:0000256" key="2">
    <source>
        <dbReference type="ARBA" id="ARBA00022490"/>
    </source>
</evidence>
<dbReference type="EMBL" id="BARS01012339">
    <property type="protein sequence ID" value="GAF98905.1"/>
    <property type="molecule type" value="Genomic_DNA"/>
</dbReference>
<dbReference type="NCBIfam" id="TIGR01003">
    <property type="entry name" value="PTS_HPr_family"/>
    <property type="match status" value="1"/>
</dbReference>
<comment type="subcellular location">
    <subcellularLocation>
        <location evidence="1">Cytoplasm</location>
    </subcellularLocation>
</comment>
<keyword evidence="2" id="KW-0963">Cytoplasm</keyword>
<dbReference type="PANTHER" id="PTHR33705:SF2">
    <property type="entry name" value="PHOSPHOCARRIER PROTEIN NPR"/>
    <property type="match status" value="1"/>
</dbReference>
<evidence type="ECO:0000259" key="4">
    <source>
        <dbReference type="PROSITE" id="PS51350"/>
    </source>
</evidence>
<evidence type="ECO:0000256" key="3">
    <source>
        <dbReference type="ARBA" id="ARBA00022683"/>
    </source>
</evidence>
<dbReference type="GO" id="GO:0005737">
    <property type="term" value="C:cytoplasm"/>
    <property type="evidence" value="ECO:0007669"/>
    <property type="project" value="UniProtKB-SubCell"/>
</dbReference>
<dbReference type="Pfam" id="PF00381">
    <property type="entry name" value="PTS-HPr"/>
    <property type="match status" value="1"/>
</dbReference>
<dbReference type="SUPFAM" id="SSF55594">
    <property type="entry name" value="HPr-like"/>
    <property type="match status" value="1"/>
</dbReference>
<dbReference type="Gene3D" id="3.30.1340.10">
    <property type="entry name" value="HPr-like"/>
    <property type="match status" value="1"/>
</dbReference>
<sequence>MSTSPLTRTVTVRNPQGLHARPADLLVRTASKYQSTILIGKDGELVDCKSILSLLTLGAGQGTVLSISADGQDAADAI</sequence>
<dbReference type="InterPro" id="IPR002114">
    <property type="entry name" value="PTS_HPr_Ser_P_site"/>
</dbReference>
<proteinExistence type="predicted"/>
<dbReference type="PRINTS" id="PR00107">
    <property type="entry name" value="PHOSPHOCPHPR"/>
</dbReference>
<evidence type="ECO:0000256" key="1">
    <source>
        <dbReference type="ARBA" id="ARBA00004496"/>
    </source>
</evidence>
<keyword evidence="3" id="KW-0598">Phosphotransferase system</keyword>
<feature type="non-terminal residue" evidence="5">
    <location>
        <position position="78"/>
    </location>
</feature>
<dbReference type="PANTHER" id="PTHR33705">
    <property type="entry name" value="PHOSPHOCARRIER PROTEIN HPR"/>
    <property type="match status" value="1"/>
</dbReference>
<reference evidence="5" key="1">
    <citation type="journal article" date="2014" name="Front. Microbiol.">
        <title>High frequency of phylogenetically diverse reductive dehalogenase-homologous genes in deep subseafloor sedimentary metagenomes.</title>
        <authorList>
            <person name="Kawai M."/>
            <person name="Futagami T."/>
            <person name="Toyoda A."/>
            <person name="Takaki Y."/>
            <person name="Nishi S."/>
            <person name="Hori S."/>
            <person name="Arai W."/>
            <person name="Tsubouchi T."/>
            <person name="Morono Y."/>
            <person name="Uchiyama I."/>
            <person name="Ito T."/>
            <person name="Fujiyama A."/>
            <person name="Inagaki F."/>
            <person name="Takami H."/>
        </authorList>
    </citation>
    <scope>NUCLEOTIDE SEQUENCE</scope>
    <source>
        <strain evidence="5">Expedition CK06-06</strain>
    </source>
</reference>